<dbReference type="AlphaFoldDB" id="A0A974DBC6"/>
<accession>A0A974DBC6</accession>
<evidence type="ECO:0000313" key="1">
    <source>
        <dbReference type="EMBL" id="OCT88814.1"/>
    </source>
</evidence>
<protein>
    <submittedName>
        <fullName evidence="1">Uncharacterized protein</fullName>
    </submittedName>
</protein>
<name>A0A974DBC6_XENLA</name>
<evidence type="ECO:0000313" key="2">
    <source>
        <dbReference type="Proteomes" id="UP000694892"/>
    </source>
</evidence>
<gene>
    <name evidence="1" type="ORF">XELAEV_18017442mg</name>
</gene>
<organism evidence="1 2">
    <name type="scientific">Xenopus laevis</name>
    <name type="common">African clawed frog</name>
    <dbReference type="NCBI Taxonomy" id="8355"/>
    <lineage>
        <taxon>Eukaryota</taxon>
        <taxon>Metazoa</taxon>
        <taxon>Chordata</taxon>
        <taxon>Craniata</taxon>
        <taxon>Vertebrata</taxon>
        <taxon>Euteleostomi</taxon>
        <taxon>Amphibia</taxon>
        <taxon>Batrachia</taxon>
        <taxon>Anura</taxon>
        <taxon>Pipoidea</taxon>
        <taxon>Pipidae</taxon>
        <taxon>Xenopodinae</taxon>
        <taxon>Xenopus</taxon>
        <taxon>Xenopus</taxon>
    </lineage>
</organism>
<dbReference type="Proteomes" id="UP000694892">
    <property type="component" value="Chromosome 3L"/>
</dbReference>
<proteinExistence type="predicted"/>
<dbReference type="EMBL" id="CM004470">
    <property type="protein sequence ID" value="OCT88814.1"/>
    <property type="molecule type" value="Genomic_DNA"/>
</dbReference>
<reference evidence="2" key="1">
    <citation type="journal article" date="2016" name="Nature">
        <title>Genome evolution in the allotetraploid frog Xenopus laevis.</title>
        <authorList>
            <person name="Session A.M."/>
            <person name="Uno Y."/>
            <person name="Kwon T."/>
            <person name="Chapman J.A."/>
            <person name="Toyoda A."/>
            <person name="Takahashi S."/>
            <person name="Fukui A."/>
            <person name="Hikosaka A."/>
            <person name="Suzuki A."/>
            <person name="Kondo M."/>
            <person name="van Heeringen S.J."/>
            <person name="Quigley I."/>
            <person name="Heinz S."/>
            <person name="Ogino H."/>
            <person name="Ochi H."/>
            <person name="Hellsten U."/>
            <person name="Lyons J.B."/>
            <person name="Simakov O."/>
            <person name="Putnam N."/>
            <person name="Stites J."/>
            <person name="Kuroki Y."/>
            <person name="Tanaka T."/>
            <person name="Michiue T."/>
            <person name="Watanabe M."/>
            <person name="Bogdanovic O."/>
            <person name="Lister R."/>
            <person name="Georgiou G."/>
            <person name="Paranjpe S.S."/>
            <person name="van Kruijsbergen I."/>
            <person name="Shu S."/>
            <person name="Carlson J."/>
            <person name="Kinoshita T."/>
            <person name="Ohta Y."/>
            <person name="Mawaribuchi S."/>
            <person name="Jenkins J."/>
            <person name="Grimwood J."/>
            <person name="Schmutz J."/>
            <person name="Mitros T."/>
            <person name="Mozaffari S.V."/>
            <person name="Suzuki Y."/>
            <person name="Haramoto Y."/>
            <person name="Yamamoto T.S."/>
            <person name="Takagi C."/>
            <person name="Heald R."/>
            <person name="Miller K."/>
            <person name="Haudenschild C."/>
            <person name="Kitzman J."/>
            <person name="Nakayama T."/>
            <person name="Izutsu Y."/>
            <person name="Robert J."/>
            <person name="Fortriede J."/>
            <person name="Burns K."/>
            <person name="Lotay V."/>
            <person name="Karimi K."/>
            <person name="Yasuoka Y."/>
            <person name="Dichmann D.S."/>
            <person name="Flajnik M.F."/>
            <person name="Houston D.W."/>
            <person name="Shendure J."/>
            <person name="DuPasquier L."/>
            <person name="Vize P.D."/>
            <person name="Zorn A.M."/>
            <person name="Ito M."/>
            <person name="Marcotte E.M."/>
            <person name="Wallingford J.B."/>
            <person name="Ito Y."/>
            <person name="Asashima M."/>
            <person name="Ueno N."/>
            <person name="Matsuda Y."/>
            <person name="Veenstra G.J."/>
            <person name="Fujiyama A."/>
            <person name="Harland R.M."/>
            <person name="Taira M."/>
            <person name="Rokhsar D.S."/>
        </authorList>
    </citation>
    <scope>NUCLEOTIDE SEQUENCE [LARGE SCALE GENOMIC DNA]</scope>
    <source>
        <strain evidence="2">J</strain>
    </source>
</reference>
<sequence>MSQPITKSSPAIHAPIIVRKHFLYDIINASMATFTYVLPNACWMQLVPISSYSLAVTDTAGQGAFWAEQPWSFVAVVFTLRLTPFHN</sequence>